<accession>Q4U9C2</accession>
<dbReference type="KEGG" id="tan:TA09020"/>
<dbReference type="GeneID" id="3863217"/>
<dbReference type="eggNOG" id="ENOG502S8ZP">
    <property type="taxonomic scope" value="Eukaryota"/>
</dbReference>
<evidence type="ECO:0000313" key="1">
    <source>
        <dbReference type="EMBL" id="CAI76581.1"/>
    </source>
</evidence>
<evidence type="ECO:0000313" key="2">
    <source>
        <dbReference type="Proteomes" id="UP000001950"/>
    </source>
</evidence>
<reference evidence="1 2" key="1">
    <citation type="journal article" date="2005" name="Science">
        <title>Genome of the host-cell transforming parasite Theileria annulata compared with T. parva.</title>
        <authorList>
            <person name="Pain A."/>
            <person name="Renauld H."/>
            <person name="Berriman M."/>
            <person name="Murphy L."/>
            <person name="Yeats C.A."/>
            <person name="Weir W."/>
            <person name="Kerhornou A."/>
            <person name="Aslett M."/>
            <person name="Bishop R."/>
            <person name="Bouchier C."/>
            <person name="Cochet M."/>
            <person name="Coulson R.M.R."/>
            <person name="Cronin A."/>
            <person name="de Villiers E.P."/>
            <person name="Fraser A."/>
            <person name="Fosker N."/>
            <person name="Gardner M."/>
            <person name="Goble A."/>
            <person name="Griffiths-Jones S."/>
            <person name="Harris D.E."/>
            <person name="Katzer F."/>
            <person name="Larke N."/>
            <person name="Lord A."/>
            <person name="Maser P."/>
            <person name="McKellar S."/>
            <person name="Mooney P."/>
            <person name="Morton F."/>
            <person name="Nene V."/>
            <person name="O'Neil S."/>
            <person name="Price C."/>
            <person name="Quail M.A."/>
            <person name="Rabbinowitsch E."/>
            <person name="Rawlings N.D."/>
            <person name="Rutter S."/>
            <person name="Saunders D."/>
            <person name="Seeger K."/>
            <person name="Shah T."/>
            <person name="Squares R."/>
            <person name="Squares S."/>
            <person name="Tivey A."/>
            <person name="Walker A.R."/>
            <person name="Woodward J."/>
            <person name="Dobbelaere D.A.E."/>
            <person name="Langsley G."/>
            <person name="Rajandream M.A."/>
            <person name="McKeever D."/>
            <person name="Shiels B."/>
            <person name="Tait A."/>
            <person name="Barrell B.G."/>
            <person name="Hall N."/>
        </authorList>
    </citation>
    <scope>NUCLEOTIDE SEQUENCE [LARGE SCALE GENOMIC DNA]</scope>
    <source>
        <strain evidence="2">Ankara</strain>
    </source>
</reference>
<dbReference type="VEuPathDB" id="PiroplasmaDB:TA09020"/>
<dbReference type="EMBL" id="CR940353">
    <property type="protein sequence ID" value="CAI76581.1"/>
    <property type="molecule type" value="Genomic_DNA"/>
</dbReference>
<gene>
    <name evidence="1" type="ORF">TA09020</name>
</gene>
<dbReference type="Proteomes" id="UP000001950">
    <property type="component" value="Chromosome 4"/>
</dbReference>
<proteinExistence type="predicted"/>
<protein>
    <submittedName>
        <fullName evidence="1">Uncharacterized protein</fullName>
    </submittedName>
</protein>
<organism evidence="1 2">
    <name type="scientific">Theileria annulata</name>
    <dbReference type="NCBI Taxonomy" id="5874"/>
    <lineage>
        <taxon>Eukaryota</taxon>
        <taxon>Sar</taxon>
        <taxon>Alveolata</taxon>
        <taxon>Apicomplexa</taxon>
        <taxon>Aconoidasida</taxon>
        <taxon>Piroplasmida</taxon>
        <taxon>Theileriidae</taxon>
        <taxon>Theileria</taxon>
    </lineage>
</organism>
<dbReference type="AlphaFoldDB" id="Q4U9C2"/>
<dbReference type="STRING" id="5874.Q4U9C2"/>
<sequence length="142" mass="16717">MDSSRLSDIHIQRDSFELIDVTEDEYKESKLFIESPDAIMDESVFFHIKKVISYLFCIEKHKPDKESRLNIDPENKAYESEFAKQLNRDVLNTLVDGYVGYAWLCEVCSRWINFLSNSAKNDDFSGTFIVYILIIYNYNIFV</sequence>
<name>Q4U9C2_THEAN</name>
<keyword evidence="2" id="KW-1185">Reference proteome</keyword>
<dbReference type="InParanoid" id="Q4U9C2"/>
<dbReference type="RefSeq" id="XP_953206.1">
    <property type="nucleotide sequence ID" value="XM_948113.1"/>
</dbReference>